<comment type="caution">
    <text evidence="2">The sequence shown here is derived from an EMBL/GenBank/DDBJ whole genome shotgun (WGS) entry which is preliminary data.</text>
</comment>
<feature type="transmembrane region" description="Helical" evidence="1">
    <location>
        <begin position="233"/>
        <end position="259"/>
    </location>
</feature>
<feature type="transmembrane region" description="Helical" evidence="1">
    <location>
        <begin position="21"/>
        <end position="44"/>
    </location>
</feature>
<feature type="transmembrane region" description="Helical" evidence="1">
    <location>
        <begin position="56"/>
        <end position="79"/>
    </location>
</feature>
<dbReference type="RefSeq" id="WP_180571708.1">
    <property type="nucleotide sequence ID" value="NZ_JACCKB010000133.1"/>
</dbReference>
<feature type="transmembrane region" description="Helical" evidence="1">
    <location>
        <begin position="271"/>
        <end position="290"/>
    </location>
</feature>
<feature type="transmembrane region" description="Helical" evidence="1">
    <location>
        <begin position="166"/>
        <end position="185"/>
    </location>
</feature>
<proteinExistence type="predicted"/>
<dbReference type="AlphaFoldDB" id="A0A853II48"/>
<keyword evidence="3" id="KW-1185">Reference proteome</keyword>
<accession>A0A853II48</accession>
<reference evidence="2 3" key="1">
    <citation type="submission" date="2020-07" db="EMBL/GenBank/DDBJ databases">
        <title>Endozoicomonas sp. nov., isolated from sediment.</title>
        <authorList>
            <person name="Gu T."/>
        </authorList>
    </citation>
    <scope>NUCLEOTIDE SEQUENCE [LARGE SCALE GENOMIC DNA]</scope>
    <source>
        <strain evidence="2 3">SM1973</strain>
    </source>
</reference>
<evidence type="ECO:0000313" key="3">
    <source>
        <dbReference type="Proteomes" id="UP000569732"/>
    </source>
</evidence>
<gene>
    <name evidence="2" type="ORF">H0A36_27345</name>
</gene>
<feature type="transmembrane region" description="Helical" evidence="1">
    <location>
        <begin position="191"/>
        <end position="212"/>
    </location>
</feature>
<name>A0A853II48_9GAMM</name>
<feature type="transmembrane region" description="Helical" evidence="1">
    <location>
        <begin position="411"/>
        <end position="432"/>
    </location>
</feature>
<keyword evidence="1" id="KW-0812">Transmembrane</keyword>
<protein>
    <submittedName>
        <fullName evidence="2">Uncharacterized protein</fullName>
    </submittedName>
</protein>
<dbReference type="EMBL" id="JACCKB010000133">
    <property type="protein sequence ID" value="NYZ69731.1"/>
    <property type="molecule type" value="Genomic_DNA"/>
</dbReference>
<evidence type="ECO:0000313" key="2">
    <source>
        <dbReference type="EMBL" id="NYZ69731.1"/>
    </source>
</evidence>
<organism evidence="2 3">
    <name type="scientific">Spartinivicinus marinus</name>
    <dbReference type="NCBI Taxonomy" id="2994442"/>
    <lineage>
        <taxon>Bacteria</taxon>
        <taxon>Pseudomonadati</taxon>
        <taxon>Pseudomonadota</taxon>
        <taxon>Gammaproteobacteria</taxon>
        <taxon>Oceanospirillales</taxon>
        <taxon>Zooshikellaceae</taxon>
        <taxon>Spartinivicinus</taxon>
    </lineage>
</organism>
<feature type="transmembrane region" description="Helical" evidence="1">
    <location>
        <begin position="91"/>
        <end position="114"/>
    </location>
</feature>
<evidence type="ECO:0000256" key="1">
    <source>
        <dbReference type="SAM" id="Phobius"/>
    </source>
</evidence>
<keyword evidence="1" id="KW-0472">Membrane</keyword>
<keyword evidence="1" id="KW-1133">Transmembrane helix</keyword>
<feature type="transmembrane region" description="Helical" evidence="1">
    <location>
        <begin position="380"/>
        <end position="399"/>
    </location>
</feature>
<dbReference type="Proteomes" id="UP000569732">
    <property type="component" value="Unassembled WGS sequence"/>
</dbReference>
<feature type="transmembrane region" description="Helical" evidence="1">
    <location>
        <begin position="310"/>
        <end position="331"/>
    </location>
</feature>
<sequence>MGVVQKNKSILLSYEKFVLPRLLPFSISRILPFITTFILTVVLANKSISGLAIFGYIMSMFMVATTLLTMPLAIVGNFAAKSSSNEELSSLFTSGAVLSIGLSIAATVINLIIYQSIFKSSPLYDNNPNVDHSAYIYLAAVFLLGINTFLFTFLEAKDCQKKVAKAKAISSSLSVAYITISIYIYNTDSIIVAFSSFLVTEVSILFLLLVVTRSYSKSIDTGLLSLEHKKIKPAIIINILKVGMPIAAGLTIQKLVFFLLNERLSNINESFVAILSIFGSITTLLLIPIVSYSQANSLFVSTNSYKKYKLLTSIKFLSAVILGVLVIGYISSPYIFSLFNIKNIDSNTMENLFASIAIFVTARAFLAYTTSSLRGIHDTFIPQVCINFTLTAVFIPLIWTKPFNDASFEEVINVQSTLILICSSILFVRLYCKFKGKKNA</sequence>
<feature type="transmembrane region" description="Helical" evidence="1">
    <location>
        <begin position="134"/>
        <end position="154"/>
    </location>
</feature>
<feature type="transmembrane region" description="Helical" evidence="1">
    <location>
        <begin position="351"/>
        <end position="368"/>
    </location>
</feature>